<keyword evidence="5" id="KW-0131">Cell cycle</keyword>
<accession>T1ENL9</accession>
<evidence type="ECO:0000313" key="9">
    <source>
        <dbReference type="EnsemblMetazoa" id="HelroP159110"/>
    </source>
</evidence>
<dbReference type="EnsemblMetazoa" id="HelroT159110">
    <property type="protein sequence ID" value="HelroP159110"/>
    <property type="gene ID" value="HelroG159110"/>
</dbReference>
<dbReference type="GO" id="GO:0005634">
    <property type="term" value="C:nucleus"/>
    <property type="evidence" value="ECO:0007669"/>
    <property type="project" value="UniProtKB-SubCell"/>
</dbReference>
<dbReference type="KEGG" id="hro:HELRODRAFT_159110"/>
<dbReference type="GO" id="GO:0045930">
    <property type="term" value="P:negative regulation of mitotic cell cycle"/>
    <property type="evidence" value="ECO:0000318"/>
    <property type="project" value="GO_Central"/>
</dbReference>
<sequence>MVMLANSGATDFMMGRSRVCRRLTFDSDTDQRSMKSGISDESKHNLSISLRRSFHESFTTIMKQKKERWNFDFENEVPLDGRYQWVFVGNDSCNRNDAFNCTATLNDSISSSSSSPFSDSSLSTSTDSTSSNSFNNENIDYPHFGKIRNKRFRQTILKVILKMHYCIWLPTGELL</sequence>
<evidence type="ECO:0000256" key="3">
    <source>
        <dbReference type="ARBA" id="ARBA00023013"/>
    </source>
</evidence>
<name>T1ENL9_HELRO</name>
<dbReference type="GO" id="GO:0004861">
    <property type="term" value="F:cyclin-dependent protein serine/threonine kinase inhibitor activity"/>
    <property type="evidence" value="ECO:0007669"/>
    <property type="project" value="InterPro"/>
</dbReference>
<dbReference type="PANTHER" id="PTHR10265">
    <property type="entry name" value="CYCLIN-DEPENDENT KINASE INHIBITOR 1"/>
    <property type="match status" value="1"/>
</dbReference>
<comment type="subcellular location">
    <subcellularLocation>
        <location evidence="1">Nucleus</location>
    </subcellularLocation>
</comment>
<organism evidence="9 10">
    <name type="scientific">Helobdella robusta</name>
    <name type="common">Californian leech</name>
    <dbReference type="NCBI Taxonomy" id="6412"/>
    <lineage>
        <taxon>Eukaryota</taxon>
        <taxon>Metazoa</taxon>
        <taxon>Spiralia</taxon>
        <taxon>Lophotrochozoa</taxon>
        <taxon>Annelida</taxon>
        <taxon>Clitellata</taxon>
        <taxon>Hirudinea</taxon>
        <taxon>Rhynchobdellida</taxon>
        <taxon>Glossiphoniidae</taxon>
        <taxon>Helobdella</taxon>
    </lineage>
</organism>
<dbReference type="InterPro" id="IPR044898">
    <property type="entry name" value="CDI_dom_sf"/>
</dbReference>
<comment type="similarity">
    <text evidence="2">Belongs to the CDI family.</text>
</comment>
<dbReference type="HOGENOM" id="CLU_1534209_0_0_1"/>
<dbReference type="GeneID" id="20198169"/>
<evidence type="ECO:0000259" key="7">
    <source>
        <dbReference type="Pfam" id="PF02234"/>
    </source>
</evidence>
<evidence type="ECO:0000313" key="8">
    <source>
        <dbReference type="EMBL" id="ESO12551.1"/>
    </source>
</evidence>
<feature type="region of interest" description="Disordered" evidence="6">
    <location>
        <begin position="107"/>
        <end position="131"/>
    </location>
</feature>
<dbReference type="Proteomes" id="UP000015101">
    <property type="component" value="Unassembled WGS sequence"/>
</dbReference>
<evidence type="ECO:0000313" key="10">
    <source>
        <dbReference type="Proteomes" id="UP000015101"/>
    </source>
</evidence>
<dbReference type="InParanoid" id="T1ENL9"/>
<keyword evidence="10" id="KW-1185">Reference proteome</keyword>
<reference evidence="9" key="3">
    <citation type="submission" date="2015-06" db="UniProtKB">
        <authorList>
            <consortium name="EnsemblMetazoa"/>
        </authorList>
    </citation>
    <scope>IDENTIFICATION</scope>
</reference>
<evidence type="ECO:0000256" key="6">
    <source>
        <dbReference type="SAM" id="MobiDB-lite"/>
    </source>
</evidence>
<keyword evidence="3" id="KW-0649">Protein kinase inhibitor</keyword>
<dbReference type="AlphaFoldDB" id="T1ENL9"/>
<gene>
    <name evidence="9" type="primary">20198169</name>
    <name evidence="8" type="ORF">HELRODRAFT_159110</name>
</gene>
<protein>
    <recommendedName>
        <fullName evidence="7">Cyclin-dependent kinase inhibitor domain-containing protein</fullName>
    </recommendedName>
</protein>
<reference evidence="8 10" key="2">
    <citation type="journal article" date="2013" name="Nature">
        <title>Insights into bilaterian evolution from three spiralian genomes.</title>
        <authorList>
            <person name="Simakov O."/>
            <person name="Marletaz F."/>
            <person name="Cho S.J."/>
            <person name="Edsinger-Gonzales E."/>
            <person name="Havlak P."/>
            <person name="Hellsten U."/>
            <person name="Kuo D.H."/>
            <person name="Larsson T."/>
            <person name="Lv J."/>
            <person name="Arendt D."/>
            <person name="Savage R."/>
            <person name="Osoegawa K."/>
            <person name="de Jong P."/>
            <person name="Grimwood J."/>
            <person name="Chapman J.A."/>
            <person name="Shapiro H."/>
            <person name="Aerts A."/>
            <person name="Otillar R.P."/>
            <person name="Terry A.Y."/>
            <person name="Boore J.L."/>
            <person name="Grigoriev I.V."/>
            <person name="Lindberg D.R."/>
            <person name="Seaver E.C."/>
            <person name="Weisblat D.A."/>
            <person name="Putnam N.H."/>
            <person name="Rokhsar D.S."/>
        </authorList>
    </citation>
    <scope>NUCLEOTIDE SEQUENCE</scope>
</reference>
<proteinExistence type="inferred from homology"/>
<evidence type="ECO:0000256" key="5">
    <source>
        <dbReference type="ARBA" id="ARBA00023306"/>
    </source>
</evidence>
<dbReference type="PANTHER" id="PTHR10265:SF45">
    <property type="entry name" value="DACAPO"/>
    <property type="match status" value="1"/>
</dbReference>
<keyword evidence="4" id="KW-0539">Nucleus</keyword>
<dbReference type="EMBL" id="AMQM01000190">
    <property type="status" value="NOT_ANNOTATED_CDS"/>
    <property type="molecule type" value="Genomic_DNA"/>
</dbReference>
<evidence type="ECO:0000256" key="2">
    <source>
        <dbReference type="ARBA" id="ARBA00006726"/>
    </source>
</evidence>
<dbReference type="EMBL" id="KB095811">
    <property type="protein sequence ID" value="ESO12551.1"/>
    <property type="molecule type" value="Genomic_DNA"/>
</dbReference>
<dbReference type="Gene3D" id="4.10.365.10">
    <property type="entry name" value="p27"/>
    <property type="match status" value="1"/>
</dbReference>
<evidence type="ECO:0000256" key="4">
    <source>
        <dbReference type="ARBA" id="ARBA00023242"/>
    </source>
</evidence>
<evidence type="ECO:0000256" key="1">
    <source>
        <dbReference type="ARBA" id="ARBA00004123"/>
    </source>
</evidence>
<dbReference type="CTD" id="20198169"/>
<dbReference type="InterPro" id="IPR003175">
    <property type="entry name" value="CDI_dom"/>
</dbReference>
<feature type="domain" description="Cyclin-dependent kinase inhibitor" evidence="7">
    <location>
        <begin position="50"/>
        <end position="87"/>
    </location>
</feature>
<reference evidence="10" key="1">
    <citation type="submission" date="2012-12" db="EMBL/GenBank/DDBJ databases">
        <authorList>
            <person name="Hellsten U."/>
            <person name="Grimwood J."/>
            <person name="Chapman J.A."/>
            <person name="Shapiro H."/>
            <person name="Aerts A."/>
            <person name="Otillar R.P."/>
            <person name="Terry A.Y."/>
            <person name="Boore J.L."/>
            <person name="Simakov O."/>
            <person name="Marletaz F."/>
            <person name="Cho S.-J."/>
            <person name="Edsinger-Gonzales E."/>
            <person name="Havlak P."/>
            <person name="Kuo D.-H."/>
            <person name="Larsson T."/>
            <person name="Lv J."/>
            <person name="Arendt D."/>
            <person name="Savage R."/>
            <person name="Osoegawa K."/>
            <person name="de Jong P."/>
            <person name="Lindberg D.R."/>
            <person name="Seaver E.C."/>
            <person name="Weisblat D.A."/>
            <person name="Putnam N.H."/>
            <person name="Grigoriev I.V."/>
            <person name="Rokhsar D.S."/>
        </authorList>
    </citation>
    <scope>NUCLEOTIDE SEQUENCE</scope>
</reference>
<dbReference type="RefSeq" id="XP_009009271.1">
    <property type="nucleotide sequence ID" value="XM_009011023.1"/>
</dbReference>
<dbReference type="OrthoDB" id="9940972at2759"/>
<dbReference type="Pfam" id="PF02234">
    <property type="entry name" value="CDI"/>
    <property type="match status" value="1"/>
</dbReference>